<feature type="transmembrane region" description="Helical" evidence="2">
    <location>
        <begin position="411"/>
        <end position="433"/>
    </location>
</feature>
<feature type="transmembrane region" description="Helical" evidence="2">
    <location>
        <begin position="66"/>
        <end position="90"/>
    </location>
</feature>
<organism evidence="4 5">
    <name type="scientific">Streptomyces marokkonensis</name>
    <dbReference type="NCBI Taxonomy" id="324855"/>
    <lineage>
        <taxon>Bacteria</taxon>
        <taxon>Bacillati</taxon>
        <taxon>Actinomycetota</taxon>
        <taxon>Actinomycetes</taxon>
        <taxon>Kitasatosporales</taxon>
        <taxon>Streptomycetaceae</taxon>
        <taxon>Streptomyces</taxon>
    </lineage>
</organism>
<sequence length="1108" mass="117888">MRHAHASVAASRTPTRVITGIVSLLVLAGALGGLPLLLAWATPVIWAATHDDLAHLLDRQDTGAAFLTLLLVVGWTGWAQFAFCAVRELVAQLRGRTWRVPRGFGASQRAAAALIGSILVLLPASSALASDANAATTATATRVPGQTNEQPITEQVKAGSGTSSATTVHTVQAGESLWSIAKQHLRDGERWREIAALNEGHAMADGQVFQSNSFLRVGWQLQMPVDDTIPGGDRTQLTATAAADNGEASVHVVTVDRGDYLSKIAQEELGDSDEWPTLFAATCGKPQPDGLPTITDPDVIYAGQQITVPGAQHDKTPPPPGEPDSQERTPPPARTPDNEQMPDSGQTPAPDRTPAPAPTAPGPSSSPPPEQPSTSAPSTSPSVPAQEPNPTTTSPDPATAAPTPDRADGPLNLRIVLGAGALLAAALTGALALRRTLQRRRRKPGETIAIAGETSAAEAQLAAAAETDGAARLDLALRTMAYQVVQRHDHATLPHLRAARIGTHTLQVLSADFTQSPPTPFVSGESSWWTLPADADLLNEEDAREVPAPYPALVTIGRNQDGDLVLLNLAQLPALLLDGNPVHLTEVCTSLALELGMSPWAADVEIIVIGFGEDLPQLLPTTRIAYMRQPQHALRDLSERLLEAHQMPDTVRQPYLLLCAATLDADTAWQFADVIDKAGTVPITLVAPASTTAPHFPEAEILNASLPRPQHVDIIGADIRVQRLEHAAYQQITTALKVSGQPAEEAEGPWQDVPPENDLHAAAPGEPDRADQPTGADTPDAGSTPAPAPSPDTAFPALLAAATADPSGLRFLPHPPSRSANDDQAEPDEGAVPPPPTTPTPNRPEEPPHPAAQDQQAQDMTAPEIRVLGPIEVDQVGRTGHGPRIAQLAALLYFRPGRDADTLCEAMDPISPWSTSTLNARLQGLRRSLGNNTDGQPYVPRRSTGEDPYRLARSVRCDWSRFVRLAERALPLGPAGLTDLEKALTLVRGKPFGGKPLPWAEPLAQEMTTRIIDIAHTVATYRTPAGPHQDLDAARQAVATALEVDDAAELIYRDWLRLEHVAGNRPGLHTAISRVQQINRDLDCSPEPETEHLINELLNSRTSGNDNH</sequence>
<dbReference type="InterPro" id="IPR018392">
    <property type="entry name" value="LysM"/>
</dbReference>
<feature type="compositionally biased region" description="Low complexity" evidence="1">
    <location>
        <begin position="372"/>
        <end position="404"/>
    </location>
</feature>
<dbReference type="Gene3D" id="3.10.350.10">
    <property type="entry name" value="LysM domain"/>
    <property type="match status" value="2"/>
</dbReference>
<evidence type="ECO:0000259" key="3">
    <source>
        <dbReference type="PROSITE" id="PS51782"/>
    </source>
</evidence>
<dbReference type="InterPro" id="IPR052196">
    <property type="entry name" value="Bact_Kbp"/>
</dbReference>
<dbReference type="PANTHER" id="PTHR34700:SF4">
    <property type="entry name" value="PHAGE-LIKE ELEMENT PBSX PROTEIN XKDP"/>
    <property type="match status" value="1"/>
</dbReference>
<keyword evidence="2" id="KW-0472">Membrane</keyword>
<evidence type="ECO:0000256" key="1">
    <source>
        <dbReference type="SAM" id="MobiDB-lite"/>
    </source>
</evidence>
<reference evidence="4 5" key="1">
    <citation type="submission" date="2024-09" db="EMBL/GenBank/DDBJ databases">
        <title>The Natural Products Discovery Center: Release of the First 8490 Sequenced Strains for Exploring Actinobacteria Biosynthetic Diversity.</title>
        <authorList>
            <person name="Kalkreuter E."/>
            <person name="Kautsar S.A."/>
            <person name="Yang D."/>
            <person name="Bader C.D."/>
            <person name="Teijaro C.N."/>
            <person name="Fluegel L."/>
            <person name="Davis C.M."/>
            <person name="Simpson J.R."/>
            <person name="Lauterbach L."/>
            <person name="Steele A.D."/>
            <person name="Gui C."/>
            <person name="Meng S."/>
            <person name="Li G."/>
            <person name="Viehrig K."/>
            <person name="Ye F."/>
            <person name="Su P."/>
            <person name="Kiefer A.F."/>
            <person name="Nichols A."/>
            <person name="Cepeda A.J."/>
            <person name="Yan W."/>
            <person name="Fan B."/>
            <person name="Jiang Y."/>
            <person name="Adhikari A."/>
            <person name="Zheng C.-J."/>
            <person name="Schuster L."/>
            <person name="Cowan T.M."/>
            <person name="Smanski M.J."/>
            <person name="Chevrette M.G."/>
            <person name="De Carvalho L.P.S."/>
            <person name="Shen B."/>
        </authorList>
    </citation>
    <scope>NUCLEOTIDE SEQUENCE [LARGE SCALE GENOMIC DNA]</scope>
    <source>
        <strain evidence="4 5">NPDC058328</strain>
    </source>
</reference>
<feature type="transmembrane region" description="Helical" evidence="2">
    <location>
        <begin position="21"/>
        <end position="46"/>
    </location>
</feature>
<keyword evidence="2" id="KW-0812">Transmembrane</keyword>
<gene>
    <name evidence="4" type="ORF">ACFVZC_26805</name>
</gene>
<dbReference type="CDD" id="cd00118">
    <property type="entry name" value="LysM"/>
    <property type="match status" value="1"/>
</dbReference>
<feature type="domain" description="LysM" evidence="3">
    <location>
        <begin position="167"/>
        <end position="217"/>
    </location>
</feature>
<feature type="region of interest" description="Disordered" evidence="1">
    <location>
        <begin position="739"/>
        <end position="794"/>
    </location>
</feature>
<dbReference type="PROSITE" id="PS51782">
    <property type="entry name" value="LYSM"/>
    <property type="match status" value="1"/>
</dbReference>
<protein>
    <submittedName>
        <fullName evidence="4">LysM peptidoglycan-binding domain-containing protein</fullName>
    </submittedName>
</protein>
<evidence type="ECO:0000313" key="4">
    <source>
        <dbReference type="EMBL" id="MFF1276990.1"/>
    </source>
</evidence>
<dbReference type="Proteomes" id="UP001601627">
    <property type="component" value="Unassembled WGS sequence"/>
</dbReference>
<comment type="caution">
    <text evidence="4">The sequence shown here is derived from an EMBL/GenBank/DDBJ whole genome shotgun (WGS) entry which is preliminary data.</text>
</comment>
<dbReference type="Pfam" id="PF01476">
    <property type="entry name" value="LysM"/>
    <property type="match status" value="1"/>
</dbReference>
<evidence type="ECO:0000256" key="2">
    <source>
        <dbReference type="SAM" id="Phobius"/>
    </source>
</evidence>
<evidence type="ECO:0000313" key="5">
    <source>
        <dbReference type="Proteomes" id="UP001601627"/>
    </source>
</evidence>
<proteinExistence type="predicted"/>
<dbReference type="InterPro" id="IPR036779">
    <property type="entry name" value="LysM_dom_sf"/>
</dbReference>
<dbReference type="SMART" id="SM01043">
    <property type="entry name" value="BTAD"/>
    <property type="match status" value="1"/>
</dbReference>
<keyword evidence="2" id="KW-1133">Transmembrane helix</keyword>
<keyword evidence="5" id="KW-1185">Reference proteome</keyword>
<dbReference type="SMART" id="SM00257">
    <property type="entry name" value="LysM"/>
    <property type="match status" value="2"/>
</dbReference>
<dbReference type="EMBL" id="JBHVZQ010000029">
    <property type="protein sequence ID" value="MFF1276990.1"/>
    <property type="molecule type" value="Genomic_DNA"/>
</dbReference>
<name>A0ABW6QD54_9ACTN</name>
<feature type="region of interest" description="Disordered" evidence="1">
    <location>
        <begin position="807"/>
        <end position="859"/>
    </location>
</feature>
<feature type="compositionally biased region" description="Pro residues" evidence="1">
    <location>
        <begin position="832"/>
        <end position="842"/>
    </location>
</feature>
<feature type="compositionally biased region" description="Low complexity" evidence="1">
    <location>
        <begin position="776"/>
        <end position="794"/>
    </location>
</feature>
<feature type="region of interest" description="Disordered" evidence="1">
    <location>
        <begin position="309"/>
        <end position="407"/>
    </location>
</feature>
<feature type="compositionally biased region" description="Pro residues" evidence="1">
    <location>
        <begin position="351"/>
        <end position="371"/>
    </location>
</feature>
<accession>A0ABW6QD54</accession>
<dbReference type="InterPro" id="IPR005158">
    <property type="entry name" value="BTAD"/>
</dbReference>
<dbReference type="PANTHER" id="PTHR34700">
    <property type="entry name" value="POTASSIUM BINDING PROTEIN KBP"/>
    <property type="match status" value="1"/>
</dbReference>
<dbReference type="RefSeq" id="WP_388238506.1">
    <property type="nucleotide sequence ID" value="NZ_JBHVZQ010000029.1"/>
</dbReference>